<gene>
    <name evidence="3" type="primary">LOC110214302</name>
</gene>
<dbReference type="InterPro" id="IPR036051">
    <property type="entry name" value="KRAB_dom_sf"/>
</dbReference>
<accession>A0A6P5KXV6</accession>
<feature type="domain" description="KRAB" evidence="1">
    <location>
        <begin position="14"/>
        <end position="85"/>
    </location>
</feature>
<dbReference type="Gene3D" id="6.10.140.140">
    <property type="match status" value="1"/>
</dbReference>
<keyword evidence="2" id="KW-1185">Reference proteome</keyword>
<evidence type="ECO:0000313" key="3">
    <source>
        <dbReference type="RefSeq" id="XP_020850795.1"/>
    </source>
</evidence>
<organism evidence="2 3">
    <name type="scientific">Phascolarctos cinereus</name>
    <name type="common">Koala</name>
    <dbReference type="NCBI Taxonomy" id="38626"/>
    <lineage>
        <taxon>Eukaryota</taxon>
        <taxon>Metazoa</taxon>
        <taxon>Chordata</taxon>
        <taxon>Craniata</taxon>
        <taxon>Vertebrata</taxon>
        <taxon>Euteleostomi</taxon>
        <taxon>Mammalia</taxon>
        <taxon>Metatheria</taxon>
        <taxon>Diprotodontia</taxon>
        <taxon>Phascolarctidae</taxon>
        <taxon>Phascolarctos</taxon>
    </lineage>
</organism>
<dbReference type="Proteomes" id="UP000515140">
    <property type="component" value="Unplaced"/>
</dbReference>
<dbReference type="InterPro" id="IPR001909">
    <property type="entry name" value="KRAB"/>
</dbReference>
<evidence type="ECO:0000313" key="2">
    <source>
        <dbReference type="Proteomes" id="UP000515140"/>
    </source>
</evidence>
<dbReference type="CDD" id="cd07765">
    <property type="entry name" value="KRAB_A-box"/>
    <property type="match status" value="1"/>
</dbReference>
<dbReference type="RefSeq" id="XP_020850795.1">
    <property type="nucleotide sequence ID" value="XM_020995136.1"/>
</dbReference>
<dbReference type="GO" id="GO:0006355">
    <property type="term" value="P:regulation of DNA-templated transcription"/>
    <property type="evidence" value="ECO:0007669"/>
    <property type="project" value="InterPro"/>
</dbReference>
<dbReference type="SMART" id="SM00349">
    <property type="entry name" value="KRAB"/>
    <property type="match status" value="1"/>
</dbReference>
<proteinExistence type="predicted"/>
<dbReference type="Pfam" id="PF01352">
    <property type="entry name" value="KRAB"/>
    <property type="match status" value="1"/>
</dbReference>
<evidence type="ECO:0000259" key="1">
    <source>
        <dbReference type="PROSITE" id="PS50805"/>
    </source>
</evidence>
<name>A0A6P5KXV6_PHACI</name>
<dbReference type="GeneID" id="110214302"/>
<dbReference type="PANTHER" id="PTHR23232:SF156">
    <property type="entry name" value="KRAB DOMAIN-CONTAINING PROTEIN"/>
    <property type="match status" value="1"/>
</dbReference>
<dbReference type="KEGG" id="pcw:110214302"/>
<dbReference type="InParanoid" id="A0A6P5KXV6"/>
<dbReference type="PANTHER" id="PTHR23232">
    <property type="entry name" value="KRAB DOMAIN C2H2 ZINC FINGER"/>
    <property type="match status" value="1"/>
</dbReference>
<reference evidence="3" key="1">
    <citation type="submission" date="2025-08" db="UniProtKB">
        <authorList>
            <consortium name="RefSeq"/>
        </authorList>
    </citation>
    <scope>IDENTIFICATION</scope>
    <source>
        <tissue evidence="3">Spleen</tissue>
    </source>
</reference>
<dbReference type="PROSITE" id="PS50805">
    <property type="entry name" value="KRAB"/>
    <property type="match status" value="1"/>
</dbReference>
<sequence length="133" mass="15428">MKAECLSARPQALIIFEDVAVYLTRGEWNCLEPAQKSLYRDVMLENYENLVSLGFPLSKPDVICQLERGEEPWVVHTQEKVTLKGNCSDLETRPENERLSKKQKIPQQMELQAAALEDLQDIFPRNQRKIRNI</sequence>
<dbReference type="AlphaFoldDB" id="A0A6P5KXV6"/>
<protein>
    <submittedName>
        <fullName evidence="3">Zinc finger protein 90-like</fullName>
    </submittedName>
</protein>
<dbReference type="InterPro" id="IPR050169">
    <property type="entry name" value="Krueppel_C2H2_ZnF"/>
</dbReference>
<dbReference type="SUPFAM" id="SSF109640">
    <property type="entry name" value="KRAB domain (Kruppel-associated box)"/>
    <property type="match status" value="1"/>
</dbReference>